<sequence>MINTSNITSFNKCSHTCHMSGALKALRFNSLASSIFECIKQHSDLTLTFTKFKNMDNCLIREL</sequence>
<evidence type="ECO:0000313" key="2">
    <source>
        <dbReference type="Proteomes" id="UP000276133"/>
    </source>
</evidence>
<organism evidence="1 2">
    <name type="scientific">Brachionus plicatilis</name>
    <name type="common">Marine rotifer</name>
    <name type="synonym">Brachionus muelleri</name>
    <dbReference type="NCBI Taxonomy" id="10195"/>
    <lineage>
        <taxon>Eukaryota</taxon>
        <taxon>Metazoa</taxon>
        <taxon>Spiralia</taxon>
        <taxon>Gnathifera</taxon>
        <taxon>Rotifera</taxon>
        <taxon>Eurotatoria</taxon>
        <taxon>Monogononta</taxon>
        <taxon>Pseudotrocha</taxon>
        <taxon>Ploima</taxon>
        <taxon>Brachionidae</taxon>
        <taxon>Brachionus</taxon>
    </lineage>
</organism>
<proteinExistence type="predicted"/>
<comment type="caution">
    <text evidence="1">The sequence shown here is derived from an EMBL/GenBank/DDBJ whole genome shotgun (WGS) entry which is preliminary data.</text>
</comment>
<accession>A0A3M7R9D7</accession>
<protein>
    <submittedName>
        <fullName evidence="1">Uncharacterized protein</fullName>
    </submittedName>
</protein>
<reference evidence="1 2" key="1">
    <citation type="journal article" date="2018" name="Sci. Rep.">
        <title>Genomic signatures of local adaptation to the degree of environmental predictability in rotifers.</title>
        <authorList>
            <person name="Franch-Gras L."/>
            <person name="Hahn C."/>
            <person name="Garcia-Roger E.M."/>
            <person name="Carmona M.J."/>
            <person name="Serra M."/>
            <person name="Gomez A."/>
        </authorList>
    </citation>
    <scope>NUCLEOTIDE SEQUENCE [LARGE SCALE GENOMIC DNA]</scope>
    <source>
        <strain evidence="1">HYR1</strain>
    </source>
</reference>
<keyword evidence="2" id="KW-1185">Reference proteome</keyword>
<gene>
    <name evidence="1" type="ORF">BpHYR1_036082</name>
</gene>
<dbReference type="Proteomes" id="UP000276133">
    <property type="component" value="Unassembled WGS sequence"/>
</dbReference>
<name>A0A3M7R9D7_BRAPC</name>
<dbReference type="AlphaFoldDB" id="A0A3M7R9D7"/>
<dbReference type="EMBL" id="REGN01003924">
    <property type="protein sequence ID" value="RNA20079.1"/>
    <property type="molecule type" value="Genomic_DNA"/>
</dbReference>
<evidence type="ECO:0000313" key="1">
    <source>
        <dbReference type="EMBL" id="RNA20079.1"/>
    </source>
</evidence>